<dbReference type="PANTHER" id="PTHR30237:SF2">
    <property type="entry name" value="MUREIN TETRAPEPTIDE CARBOXYPEPTIDASE"/>
    <property type="match status" value="1"/>
</dbReference>
<dbReference type="PANTHER" id="PTHR30237">
    <property type="entry name" value="MURAMOYLTETRAPEPTIDE CARBOXYPEPTIDASE"/>
    <property type="match status" value="1"/>
</dbReference>
<evidence type="ECO:0000256" key="3">
    <source>
        <dbReference type="ARBA" id="ARBA00022670"/>
    </source>
</evidence>
<dbReference type="InterPro" id="IPR003507">
    <property type="entry name" value="S66_fam"/>
</dbReference>
<evidence type="ECO:0000256" key="6">
    <source>
        <dbReference type="PIRSR" id="PIRSR028757-1"/>
    </source>
</evidence>
<gene>
    <name evidence="9" type="ORF">BCAMP_00940</name>
</gene>
<dbReference type="InterPro" id="IPR027461">
    <property type="entry name" value="Carboxypeptidase_A_C_sf"/>
</dbReference>
<dbReference type="PIRSF" id="PIRSF028757">
    <property type="entry name" value="LD-carboxypeptidase"/>
    <property type="match status" value="1"/>
</dbReference>
<name>W7CYB7_9LIST</name>
<dbReference type="InterPro" id="IPR040921">
    <property type="entry name" value="Peptidase_S66C"/>
</dbReference>
<dbReference type="InterPro" id="IPR029062">
    <property type="entry name" value="Class_I_gatase-like"/>
</dbReference>
<dbReference type="Pfam" id="PF02016">
    <property type="entry name" value="Peptidase_S66"/>
    <property type="match status" value="1"/>
</dbReference>
<organism evidence="9 10">
    <name type="scientific">Brochothrix campestris FSL F6-1037</name>
    <dbReference type="NCBI Taxonomy" id="1265861"/>
    <lineage>
        <taxon>Bacteria</taxon>
        <taxon>Bacillati</taxon>
        <taxon>Bacillota</taxon>
        <taxon>Bacilli</taxon>
        <taxon>Bacillales</taxon>
        <taxon>Listeriaceae</taxon>
        <taxon>Brochothrix</taxon>
    </lineage>
</organism>
<accession>W7CYB7</accession>
<dbReference type="InterPro" id="IPR040449">
    <property type="entry name" value="Peptidase_S66_N"/>
</dbReference>
<dbReference type="Gene3D" id="3.40.50.10740">
    <property type="entry name" value="Class I glutamine amidotransferase-like"/>
    <property type="match status" value="1"/>
</dbReference>
<dbReference type="SUPFAM" id="SSF141986">
    <property type="entry name" value="LD-carboxypeptidase A C-terminal domain-like"/>
    <property type="match status" value="1"/>
</dbReference>
<sequence length="281" mass="30438">MLKNGDTIGLIACSNGRPRASEIKLKQIEQFLADLGIQTVRAATLFACEGQASGTAHQRAVELAKLYQDDKIKLIFDISGGDLANQVLPFIDFDIIKQTKKPLVGLSDLTTLLNAIWQKTAVAGYYFQLMTLAGSSAATQQQQFIKQFMSNGSLPSYHFVRNEQTFSGIVYGGNIRCLLKLAGTSYWPKVNKGVLLLEGLSGNYERNATYVAQLAQLNVFNNCVGVVLGTFSELDKTGSQQIEQLLADVLPPGIPLVRTAAIGHGDEAGVLPIGHEVTFKS</sequence>
<dbReference type="Pfam" id="PF17676">
    <property type="entry name" value="Peptidase_S66C"/>
    <property type="match status" value="1"/>
</dbReference>
<feature type="active site" description="Nucleophile" evidence="6">
    <location>
        <position position="107"/>
    </location>
</feature>
<reference evidence="9 10" key="1">
    <citation type="submission" date="2012-12" db="EMBL/GenBank/DDBJ databases">
        <title>Novel taxa of Listeriaceae from agricultural environments in the United States.</title>
        <authorList>
            <person name="den Bakker H.C."/>
            <person name="Allred A."/>
            <person name="Warchocki S."/>
            <person name="Wright E.M."/>
            <person name="Burrell A."/>
            <person name="Nightingale K.K."/>
            <person name="Kephart D."/>
            <person name="Wiedmann M."/>
        </authorList>
    </citation>
    <scope>NUCLEOTIDE SEQUENCE [LARGE SCALE GENOMIC DNA]</scope>
    <source>
        <strain evidence="9 10">FSL F6-1037</strain>
    </source>
</reference>
<keyword evidence="5" id="KW-0720">Serine protease</keyword>
<evidence type="ECO:0000256" key="4">
    <source>
        <dbReference type="ARBA" id="ARBA00022801"/>
    </source>
</evidence>
<dbReference type="GO" id="GO:0004180">
    <property type="term" value="F:carboxypeptidase activity"/>
    <property type="evidence" value="ECO:0007669"/>
    <property type="project" value="UniProtKB-KW"/>
</dbReference>
<dbReference type="STRING" id="1265861.BCAMP_00940"/>
<evidence type="ECO:0000256" key="2">
    <source>
        <dbReference type="ARBA" id="ARBA00022645"/>
    </source>
</evidence>
<protein>
    <submittedName>
        <fullName evidence="9">Putative microcin C7 self-immunity protein (MccF)</fullName>
    </submittedName>
</protein>
<dbReference type="InterPro" id="IPR027478">
    <property type="entry name" value="LdcA_N"/>
</dbReference>
<comment type="similarity">
    <text evidence="1">Belongs to the peptidase S66 family.</text>
</comment>
<dbReference type="Gene3D" id="3.50.30.60">
    <property type="entry name" value="LD-carboxypeptidase A C-terminal domain-like"/>
    <property type="match status" value="1"/>
</dbReference>
<evidence type="ECO:0000259" key="7">
    <source>
        <dbReference type="Pfam" id="PF02016"/>
    </source>
</evidence>
<feature type="domain" description="LD-carboxypeptidase C-terminal" evidence="8">
    <location>
        <begin position="167"/>
        <end position="278"/>
    </location>
</feature>
<keyword evidence="4" id="KW-0378">Hydrolase</keyword>
<evidence type="ECO:0000313" key="9">
    <source>
        <dbReference type="EMBL" id="EUJ41937.1"/>
    </source>
</evidence>
<feature type="active site" description="Charge relay system" evidence="6">
    <location>
        <position position="264"/>
    </location>
</feature>
<evidence type="ECO:0000256" key="1">
    <source>
        <dbReference type="ARBA" id="ARBA00010233"/>
    </source>
</evidence>
<dbReference type="Proteomes" id="UP000019243">
    <property type="component" value="Unassembled WGS sequence"/>
</dbReference>
<keyword evidence="10" id="KW-1185">Reference proteome</keyword>
<feature type="domain" description="LD-carboxypeptidase N-terminal" evidence="7">
    <location>
        <begin position="8"/>
        <end position="126"/>
    </location>
</feature>
<comment type="caution">
    <text evidence="9">The sequence shown here is derived from an EMBL/GenBank/DDBJ whole genome shotgun (WGS) entry which is preliminary data.</text>
</comment>
<evidence type="ECO:0000256" key="5">
    <source>
        <dbReference type="ARBA" id="ARBA00022825"/>
    </source>
</evidence>
<evidence type="ECO:0000259" key="8">
    <source>
        <dbReference type="Pfam" id="PF17676"/>
    </source>
</evidence>
<evidence type="ECO:0000313" key="10">
    <source>
        <dbReference type="Proteomes" id="UP000019243"/>
    </source>
</evidence>
<dbReference type="SUPFAM" id="SSF52317">
    <property type="entry name" value="Class I glutamine amidotransferase-like"/>
    <property type="match status" value="1"/>
</dbReference>
<dbReference type="EMBL" id="AODH01000004">
    <property type="protein sequence ID" value="EUJ41937.1"/>
    <property type="molecule type" value="Genomic_DNA"/>
</dbReference>
<keyword evidence="2" id="KW-0121">Carboxypeptidase</keyword>
<proteinExistence type="inferred from homology"/>
<dbReference type="AlphaFoldDB" id="W7CYB7"/>
<dbReference type="GO" id="GO:0008236">
    <property type="term" value="F:serine-type peptidase activity"/>
    <property type="evidence" value="ECO:0007669"/>
    <property type="project" value="UniProtKB-KW"/>
</dbReference>
<keyword evidence="3" id="KW-0645">Protease</keyword>
<feature type="active site" description="Charge relay system" evidence="6">
    <location>
        <position position="198"/>
    </location>
</feature>
<dbReference type="RefSeq" id="WP_035312938.1">
    <property type="nucleotide sequence ID" value="NZ_AODH01000004.1"/>
</dbReference>
<dbReference type="PATRIC" id="fig|1265861.3.peg.183"/>
<dbReference type="GO" id="GO:0006508">
    <property type="term" value="P:proteolysis"/>
    <property type="evidence" value="ECO:0007669"/>
    <property type="project" value="UniProtKB-KW"/>
</dbReference>